<dbReference type="AlphaFoldDB" id="A0AAE0JWA8"/>
<feature type="region of interest" description="Disordered" evidence="1">
    <location>
        <begin position="46"/>
        <end position="66"/>
    </location>
</feature>
<dbReference type="Proteomes" id="UP001287356">
    <property type="component" value="Unassembled WGS sequence"/>
</dbReference>
<dbReference type="EMBL" id="JAULSN010000009">
    <property type="protein sequence ID" value="KAK3364906.1"/>
    <property type="molecule type" value="Genomic_DNA"/>
</dbReference>
<accession>A0AAE0JWA8</accession>
<gene>
    <name evidence="2" type="ORF">B0T24DRAFT_683548</name>
</gene>
<name>A0AAE0JWA8_9PEZI</name>
<reference evidence="2" key="1">
    <citation type="journal article" date="2023" name="Mol. Phylogenet. Evol.">
        <title>Genome-scale phylogeny and comparative genomics of the fungal order Sordariales.</title>
        <authorList>
            <person name="Hensen N."/>
            <person name="Bonometti L."/>
            <person name="Westerberg I."/>
            <person name="Brannstrom I.O."/>
            <person name="Guillou S."/>
            <person name="Cros-Aarteil S."/>
            <person name="Calhoun S."/>
            <person name="Haridas S."/>
            <person name="Kuo A."/>
            <person name="Mondo S."/>
            <person name="Pangilinan J."/>
            <person name="Riley R."/>
            <person name="LaButti K."/>
            <person name="Andreopoulos B."/>
            <person name="Lipzen A."/>
            <person name="Chen C."/>
            <person name="Yan M."/>
            <person name="Daum C."/>
            <person name="Ng V."/>
            <person name="Clum A."/>
            <person name="Steindorff A."/>
            <person name="Ohm R.A."/>
            <person name="Martin F."/>
            <person name="Silar P."/>
            <person name="Natvig D.O."/>
            <person name="Lalanne C."/>
            <person name="Gautier V."/>
            <person name="Ament-Velasquez S.L."/>
            <person name="Kruys A."/>
            <person name="Hutchinson M.I."/>
            <person name="Powell A.J."/>
            <person name="Barry K."/>
            <person name="Miller A.N."/>
            <person name="Grigoriev I.V."/>
            <person name="Debuchy R."/>
            <person name="Gladieux P."/>
            <person name="Hiltunen Thoren M."/>
            <person name="Johannesson H."/>
        </authorList>
    </citation>
    <scope>NUCLEOTIDE SEQUENCE</scope>
    <source>
        <strain evidence="2">CBS 958.72</strain>
    </source>
</reference>
<sequence length="339" mass="38380">MAEESSPVAIVAIDVVPQQGDSCRLVYNLCPRRNCPPLRFQDSEEHAESHSRLFHETTDPEKRDRYHGKPLDFLEAARKDLPNQCLRLTSEPPTSTEEGNTQFRSRWSVVRRSIARCEEAVEAHMITSMSALSYRLRTKQLEALVSFHTFLGHTIFNLFLHAQVSPEVVERSGILKSLWTSRFDSPSRLFECHAPRDKNCKEPFRKHVSATIALYELVIEHMSQYKSTIHGFIASVYQSAMRAIPADRKWLISATSGAHRMAALASPDSAEALCDLALDSGDFNLSYFFRLLLKSMNVAGGKPSYLAEQMFDGLCKRANFQDHYHLGPNDAYPESLEAL</sequence>
<protein>
    <submittedName>
        <fullName evidence="2">Uncharacterized protein</fullName>
    </submittedName>
</protein>
<evidence type="ECO:0000313" key="3">
    <source>
        <dbReference type="Proteomes" id="UP001287356"/>
    </source>
</evidence>
<keyword evidence="3" id="KW-1185">Reference proteome</keyword>
<evidence type="ECO:0000313" key="2">
    <source>
        <dbReference type="EMBL" id="KAK3364906.1"/>
    </source>
</evidence>
<proteinExistence type="predicted"/>
<organism evidence="2 3">
    <name type="scientific">Lasiosphaeria ovina</name>
    <dbReference type="NCBI Taxonomy" id="92902"/>
    <lineage>
        <taxon>Eukaryota</taxon>
        <taxon>Fungi</taxon>
        <taxon>Dikarya</taxon>
        <taxon>Ascomycota</taxon>
        <taxon>Pezizomycotina</taxon>
        <taxon>Sordariomycetes</taxon>
        <taxon>Sordariomycetidae</taxon>
        <taxon>Sordariales</taxon>
        <taxon>Lasiosphaeriaceae</taxon>
        <taxon>Lasiosphaeria</taxon>
    </lineage>
</organism>
<reference evidence="2" key="2">
    <citation type="submission" date="2023-06" db="EMBL/GenBank/DDBJ databases">
        <authorList>
            <consortium name="Lawrence Berkeley National Laboratory"/>
            <person name="Haridas S."/>
            <person name="Hensen N."/>
            <person name="Bonometti L."/>
            <person name="Westerberg I."/>
            <person name="Brannstrom I.O."/>
            <person name="Guillou S."/>
            <person name="Cros-Aarteil S."/>
            <person name="Calhoun S."/>
            <person name="Kuo A."/>
            <person name="Mondo S."/>
            <person name="Pangilinan J."/>
            <person name="Riley R."/>
            <person name="Labutti K."/>
            <person name="Andreopoulos B."/>
            <person name="Lipzen A."/>
            <person name="Chen C."/>
            <person name="Yanf M."/>
            <person name="Daum C."/>
            <person name="Ng V."/>
            <person name="Clum A."/>
            <person name="Steindorff A."/>
            <person name="Ohm R."/>
            <person name="Martin F."/>
            <person name="Silar P."/>
            <person name="Natvig D."/>
            <person name="Lalanne C."/>
            <person name="Gautier V."/>
            <person name="Ament-Velasquez S.L."/>
            <person name="Kruys A."/>
            <person name="Hutchinson M.I."/>
            <person name="Powell A.J."/>
            <person name="Barry K."/>
            <person name="Miller A.N."/>
            <person name="Grigoriev I.V."/>
            <person name="Debuchy R."/>
            <person name="Gladieux P."/>
            <person name="Thoren M.H."/>
            <person name="Johannesson H."/>
        </authorList>
    </citation>
    <scope>NUCLEOTIDE SEQUENCE</scope>
    <source>
        <strain evidence="2">CBS 958.72</strain>
    </source>
</reference>
<evidence type="ECO:0000256" key="1">
    <source>
        <dbReference type="SAM" id="MobiDB-lite"/>
    </source>
</evidence>
<comment type="caution">
    <text evidence="2">The sequence shown here is derived from an EMBL/GenBank/DDBJ whole genome shotgun (WGS) entry which is preliminary data.</text>
</comment>